<gene>
    <name evidence="3" type="ORF">BJ508DRAFT_312329</name>
</gene>
<evidence type="ECO:0000256" key="2">
    <source>
        <dbReference type="SAM" id="MobiDB-lite"/>
    </source>
</evidence>
<evidence type="ECO:0000313" key="3">
    <source>
        <dbReference type="EMBL" id="RPA75027.1"/>
    </source>
</evidence>
<dbReference type="Proteomes" id="UP000275078">
    <property type="component" value="Unassembled WGS sequence"/>
</dbReference>
<evidence type="ECO:0000256" key="1">
    <source>
        <dbReference type="SAM" id="Coils"/>
    </source>
</evidence>
<feature type="coiled-coil region" evidence="1">
    <location>
        <begin position="162"/>
        <end position="196"/>
    </location>
</feature>
<accession>A0A3N4HP24</accession>
<feature type="compositionally biased region" description="Low complexity" evidence="2">
    <location>
        <begin position="120"/>
        <end position="130"/>
    </location>
</feature>
<name>A0A3N4HP24_ASCIM</name>
<protein>
    <submittedName>
        <fullName evidence="3">Uncharacterized protein</fullName>
    </submittedName>
</protein>
<evidence type="ECO:0000313" key="4">
    <source>
        <dbReference type="Proteomes" id="UP000275078"/>
    </source>
</evidence>
<sequence length="261" mass="29002">MPLVRRQWEPNVPSSVGLMADVMTYSTTTLDAVKLCYACYHDADHPLRKIANSFAEIATKFSEKVQPPFLKRQRSLPNLDGQSSSVPETFVVPAEVEANAFELRQPLYQTVQSAPPPNNPSSSSSAGAVGANPAITAPGSHQSACVLCGVNYTAWAEGEKEKAEILKDRLMLQKTKEEYERKVREVETREAEFETEKTAWEKREGGMIKELTALREKEALRDGLLAGIQEERILQREVVSRLREDVMTLEGALAGVESFMS</sequence>
<proteinExistence type="predicted"/>
<dbReference type="AlphaFoldDB" id="A0A3N4HP24"/>
<reference evidence="3 4" key="1">
    <citation type="journal article" date="2018" name="Nat. Ecol. Evol.">
        <title>Pezizomycetes genomes reveal the molecular basis of ectomycorrhizal truffle lifestyle.</title>
        <authorList>
            <person name="Murat C."/>
            <person name="Payen T."/>
            <person name="Noel B."/>
            <person name="Kuo A."/>
            <person name="Morin E."/>
            <person name="Chen J."/>
            <person name="Kohler A."/>
            <person name="Krizsan K."/>
            <person name="Balestrini R."/>
            <person name="Da Silva C."/>
            <person name="Montanini B."/>
            <person name="Hainaut M."/>
            <person name="Levati E."/>
            <person name="Barry K.W."/>
            <person name="Belfiori B."/>
            <person name="Cichocki N."/>
            <person name="Clum A."/>
            <person name="Dockter R.B."/>
            <person name="Fauchery L."/>
            <person name="Guy J."/>
            <person name="Iotti M."/>
            <person name="Le Tacon F."/>
            <person name="Lindquist E.A."/>
            <person name="Lipzen A."/>
            <person name="Malagnac F."/>
            <person name="Mello A."/>
            <person name="Molinier V."/>
            <person name="Miyauchi S."/>
            <person name="Poulain J."/>
            <person name="Riccioni C."/>
            <person name="Rubini A."/>
            <person name="Sitrit Y."/>
            <person name="Splivallo R."/>
            <person name="Traeger S."/>
            <person name="Wang M."/>
            <person name="Zifcakova L."/>
            <person name="Wipf D."/>
            <person name="Zambonelli A."/>
            <person name="Paolocci F."/>
            <person name="Nowrousian M."/>
            <person name="Ottonello S."/>
            <person name="Baldrian P."/>
            <person name="Spatafora J.W."/>
            <person name="Henrissat B."/>
            <person name="Nagy L.G."/>
            <person name="Aury J.M."/>
            <person name="Wincker P."/>
            <person name="Grigoriev I.V."/>
            <person name="Bonfante P."/>
            <person name="Martin F.M."/>
        </authorList>
    </citation>
    <scope>NUCLEOTIDE SEQUENCE [LARGE SCALE GENOMIC DNA]</scope>
    <source>
        <strain evidence="3 4">RN42</strain>
    </source>
</reference>
<dbReference type="EMBL" id="ML119773">
    <property type="protein sequence ID" value="RPA75027.1"/>
    <property type="molecule type" value="Genomic_DNA"/>
</dbReference>
<feature type="region of interest" description="Disordered" evidence="2">
    <location>
        <begin position="110"/>
        <end position="130"/>
    </location>
</feature>
<organism evidence="3 4">
    <name type="scientific">Ascobolus immersus RN42</name>
    <dbReference type="NCBI Taxonomy" id="1160509"/>
    <lineage>
        <taxon>Eukaryota</taxon>
        <taxon>Fungi</taxon>
        <taxon>Dikarya</taxon>
        <taxon>Ascomycota</taxon>
        <taxon>Pezizomycotina</taxon>
        <taxon>Pezizomycetes</taxon>
        <taxon>Pezizales</taxon>
        <taxon>Ascobolaceae</taxon>
        <taxon>Ascobolus</taxon>
    </lineage>
</organism>
<keyword evidence="1" id="KW-0175">Coiled coil</keyword>
<keyword evidence="4" id="KW-1185">Reference proteome</keyword>